<keyword evidence="3" id="KW-1185">Reference proteome</keyword>
<feature type="region of interest" description="Disordered" evidence="1">
    <location>
        <begin position="146"/>
        <end position="182"/>
    </location>
</feature>
<reference evidence="2 3" key="1">
    <citation type="submission" date="2017-05" db="EMBL/GenBank/DDBJ databases">
        <title>Vagococcus spp. assemblies.</title>
        <authorList>
            <person name="Gulvik C.A."/>
        </authorList>
    </citation>
    <scope>NUCLEOTIDE SEQUENCE [LARGE SCALE GENOMIC DNA]</scope>
    <source>
        <strain evidence="2 3">LMG 24798</strain>
    </source>
</reference>
<sequence>MTKKGYYTPSEAEAEFDLKKSTMRKYANIVNELAEEEYFKTETINGRKTRIYNINELMKFQSAGQLVIQDRITIKEALQKVFFEEHAEKIEPETDSVAIAEQGGAVVSSLFQVVSKQNDMIEQQFQMIQQQSEDISRLIDKLDALTEAPEQPQIETETPAEDTPSASKQSWLGKLFGRKKHA</sequence>
<proteinExistence type="predicted"/>
<dbReference type="AlphaFoldDB" id="A0A430AUM4"/>
<evidence type="ECO:0000256" key="1">
    <source>
        <dbReference type="SAM" id="MobiDB-lite"/>
    </source>
</evidence>
<dbReference type="Gene3D" id="1.10.1660.10">
    <property type="match status" value="1"/>
</dbReference>
<evidence type="ECO:0000313" key="3">
    <source>
        <dbReference type="Proteomes" id="UP000286773"/>
    </source>
</evidence>
<accession>A0A430AUM4</accession>
<dbReference type="RefSeq" id="WP_126813672.1">
    <property type="nucleotide sequence ID" value="NZ_NGKC01000007.1"/>
</dbReference>
<dbReference type="EMBL" id="NGKC01000007">
    <property type="protein sequence ID" value="RSU11759.1"/>
    <property type="molecule type" value="Genomic_DNA"/>
</dbReference>
<gene>
    <name evidence="2" type="ORF">CBF27_07310</name>
</gene>
<name>A0A430AUM4_9ENTE</name>
<protein>
    <submittedName>
        <fullName evidence="2">Uncharacterized protein</fullName>
    </submittedName>
</protein>
<dbReference type="Proteomes" id="UP000286773">
    <property type="component" value="Unassembled WGS sequence"/>
</dbReference>
<comment type="caution">
    <text evidence="2">The sequence shown here is derived from an EMBL/GenBank/DDBJ whole genome shotgun (WGS) entry which is preliminary data.</text>
</comment>
<evidence type="ECO:0000313" key="2">
    <source>
        <dbReference type="EMBL" id="RSU11759.1"/>
    </source>
</evidence>
<organism evidence="2 3">
    <name type="scientific">Vagococcus acidifermentans</name>
    <dbReference type="NCBI Taxonomy" id="564710"/>
    <lineage>
        <taxon>Bacteria</taxon>
        <taxon>Bacillati</taxon>
        <taxon>Bacillota</taxon>
        <taxon>Bacilli</taxon>
        <taxon>Lactobacillales</taxon>
        <taxon>Enterococcaceae</taxon>
        <taxon>Vagococcus</taxon>
    </lineage>
</organism>